<organism evidence="1 2">
    <name type="scientific">Psychroflexus salis</name>
    <dbReference type="NCBI Taxonomy" id="1526574"/>
    <lineage>
        <taxon>Bacteria</taxon>
        <taxon>Pseudomonadati</taxon>
        <taxon>Bacteroidota</taxon>
        <taxon>Flavobacteriia</taxon>
        <taxon>Flavobacteriales</taxon>
        <taxon>Flavobacteriaceae</taxon>
        <taxon>Psychroflexus</taxon>
    </lineage>
</organism>
<proteinExistence type="predicted"/>
<keyword evidence="2" id="KW-1185">Reference proteome</keyword>
<gene>
    <name evidence="1" type="ORF">GCM10010831_20400</name>
</gene>
<dbReference type="NCBIfam" id="TIGR01200">
    <property type="entry name" value="GLPGLI"/>
    <property type="match status" value="1"/>
</dbReference>
<dbReference type="Proteomes" id="UP000599688">
    <property type="component" value="Unassembled WGS sequence"/>
</dbReference>
<evidence type="ECO:0000313" key="1">
    <source>
        <dbReference type="EMBL" id="GGE19183.1"/>
    </source>
</evidence>
<evidence type="ECO:0000313" key="2">
    <source>
        <dbReference type="Proteomes" id="UP000599688"/>
    </source>
</evidence>
<dbReference type="RefSeq" id="WP_188406750.1">
    <property type="nucleotide sequence ID" value="NZ_BMGL01000011.1"/>
</dbReference>
<sequence>MNIYKYLLILIVCFTGYTQRSGEVTYGVKVKVNDSIPSEKTPWQESVQKLADVVDFKLLFTEDLAYFEILNNKQYEQVLSSFQTNHPRIKSSTYLPALYFKYEGQIWQKKIANYRFIPKKMNIDNCIRKEPMPSNWVITDESQEVLGYTCKKANLMTSFFHKDEMKRYHIRVSVWFTEEIPYSYGPNNFNGLPGLVLKYEDIYFDYVAKKISLKKVQIPKMPDNYLTYTSEEYRELWEKEMKNF</sequence>
<dbReference type="EMBL" id="BMGL01000011">
    <property type="protein sequence ID" value="GGE19183.1"/>
    <property type="molecule type" value="Genomic_DNA"/>
</dbReference>
<protein>
    <submittedName>
        <fullName evidence="1">GLPGLI family protein</fullName>
    </submittedName>
</protein>
<dbReference type="AlphaFoldDB" id="A0A917ECE1"/>
<accession>A0A917ECE1</accession>
<dbReference type="Pfam" id="PF09697">
    <property type="entry name" value="Porph_ging"/>
    <property type="match status" value="1"/>
</dbReference>
<name>A0A917ECE1_9FLAO</name>
<dbReference type="InterPro" id="IPR005901">
    <property type="entry name" value="GLPGLI"/>
</dbReference>
<comment type="caution">
    <text evidence="1">The sequence shown here is derived from an EMBL/GenBank/DDBJ whole genome shotgun (WGS) entry which is preliminary data.</text>
</comment>
<reference evidence="1 2" key="1">
    <citation type="journal article" date="2014" name="Int. J. Syst. Evol. Microbiol.">
        <title>Complete genome sequence of Corynebacterium casei LMG S-19264T (=DSM 44701T), isolated from a smear-ripened cheese.</title>
        <authorList>
            <consortium name="US DOE Joint Genome Institute (JGI-PGF)"/>
            <person name="Walter F."/>
            <person name="Albersmeier A."/>
            <person name="Kalinowski J."/>
            <person name="Ruckert C."/>
        </authorList>
    </citation>
    <scope>NUCLEOTIDE SEQUENCE [LARGE SCALE GENOMIC DNA]</scope>
    <source>
        <strain evidence="1 2">CGMCC 1.12925</strain>
    </source>
</reference>